<gene>
    <name evidence="3" type="ORF">KIN20_028946</name>
</gene>
<sequence>MALYDMKELPHLVKPVALILVVLQTIFVFAPGYRSFGWFVVTTTIIELLICVTLVLALVLNVTALYNAPIWPTAEMTISAVFVVFQVINFFYFIVNMFKHFNLFLLFGMAETALLGIVWLFNAYQWFRTRTSASSASNANHAGAGAQPRFATPSYPAGANPA</sequence>
<comment type="caution">
    <text evidence="3">The sequence shown here is derived from an EMBL/GenBank/DDBJ whole genome shotgun (WGS) entry which is preliminary data.</text>
</comment>
<keyword evidence="4" id="KW-1185">Reference proteome</keyword>
<dbReference type="EMBL" id="JAHQIW010006043">
    <property type="protein sequence ID" value="KAJ1367918.1"/>
    <property type="molecule type" value="Genomic_DNA"/>
</dbReference>
<dbReference type="Proteomes" id="UP001196413">
    <property type="component" value="Unassembled WGS sequence"/>
</dbReference>
<keyword evidence="2" id="KW-0472">Membrane</keyword>
<organism evidence="3 4">
    <name type="scientific">Parelaphostrongylus tenuis</name>
    <name type="common">Meningeal worm</name>
    <dbReference type="NCBI Taxonomy" id="148309"/>
    <lineage>
        <taxon>Eukaryota</taxon>
        <taxon>Metazoa</taxon>
        <taxon>Ecdysozoa</taxon>
        <taxon>Nematoda</taxon>
        <taxon>Chromadorea</taxon>
        <taxon>Rhabditida</taxon>
        <taxon>Rhabditina</taxon>
        <taxon>Rhabditomorpha</taxon>
        <taxon>Strongyloidea</taxon>
        <taxon>Metastrongylidae</taxon>
        <taxon>Parelaphostrongylus</taxon>
    </lineage>
</organism>
<evidence type="ECO:0000313" key="4">
    <source>
        <dbReference type="Proteomes" id="UP001196413"/>
    </source>
</evidence>
<evidence type="ECO:0000256" key="1">
    <source>
        <dbReference type="SAM" id="MobiDB-lite"/>
    </source>
</evidence>
<feature type="transmembrane region" description="Helical" evidence="2">
    <location>
        <begin position="76"/>
        <end position="95"/>
    </location>
</feature>
<evidence type="ECO:0000256" key="2">
    <source>
        <dbReference type="SAM" id="Phobius"/>
    </source>
</evidence>
<name>A0AAD5R1J1_PARTN</name>
<feature type="region of interest" description="Disordered" evidence="1">
    <location>
        <begin position="138"/>
        <end position="162"/>
    </location>
</feature>
<reference evidence="3" key="1">
    <citation type="submission" date="2021-06" db="EMBL/GenBank/DDBJ databases">
        <title>Parelaphostrongylus tenuis whole genome reference sequence.</title>
        <authorList>
            <person name="Garwood T.J."/>
            <person name="Larsen P.A."/>
            <person name="Fountain-Jones N.M."/>
            <person name="Garbe J.R."/>
            <person name="Macchietto M.G."/>
            <person name="Kania S.A."/>
            <person name="Gerhold R.W."/>
            <person name="Richards J.E."/>
            <person name="Wolf T.M."/>
        </authorList>
    </citation>
    <scope>NUCLEOTIDE SEQUENCE</scope>
    <source>
        <strain evidence="3">MNPRO001-30</strain>
        <tissue evidence="3">Meninges</tissue>
    </source>
</reference>
<feature type="transmembrane region" description="Helical" evidence="2">
    <location>
        <begin position="101"/>
        <end position="121"/>
    </location>
</feature>
<evidence type="ECO:0000313" key="3">
    <source>
        <dbReference type="EMBL" id="KAJ1367918.1"/>
    </source>
</evidence>
<proteinExistence type="predicted"/>
<evidence type="ECO:0008006" key="5">
    <source>
        <dbReference type="Google" id="ProtNLM"/>
    </source>
</evidence>
<dbReference type="AlphaFoldDB" id="A0AAD5R1J1"/>
<keyword evidence="2" id="KW-1133">Transmembrane helix</keyword>
<accession>A0AAD5R1J1</accession>
<keyword evidence="2" id="KW-0812">Transmembrane</keyword>
<protein>
    <recommendedName>
        <fullName evidence="5">MARVEL domain-containing protein</fullName>
    </recommendedName>
</protein>
<feature type="transmembrane region" description="Helical" evidence="2">
    <location>
        <begin position="36"/>
        <end position="64"/>
    </location>
</feature>
<feature type="transmembrane region" description="Helical" evidence="2">
    <location>
        <begin position="12"/>
        <end position="30"/>
    </location>
</feature>